<dbReference type="Gene3D" id="3.40.630.30">
    <property type="match status" value="1"/>
</dbReference>
<comment type="caution">
    <text evidence="2">The sequence shown here is derived from an EMBL/GenBank/DDBJ whole genome shotgun (WGS) entry which is preliminary data.</text>
</comment>
<proteinExistence type="predicted"/>
<dbReference type="EMBL" id="JASNQZ010000006">
    <property type="protein sequence ID" value="KAL0955760.1"/>
    <property type="molecule type" value="Genomic_DNA"/>
</dbReference>
<organism evidence="2 3">
    <name type="scientific">Hohenbuehelia grisea</name>
    <dbReference type="NCBI Taxonomy" id="104357"/>
    <lineage>
        <taxon>Eukaryota</taxon>
        <taxon>Fungi</taxon>
        <taxon>Dikarya</taxon>
        <taxon>Basidiomycota</taxon>
        <taxon>Agaricomycotina</taxon>
        <taxon>Agaricomycetes</taxon>
        <taxon>Agaricomycetidae</taxon>
        <taxon>Agaricales</taxon>
        <taxon>Pleurotineae</taxon>
        <taxon>Pleurotaceae</taxon>
        <taxon>Hohenbuehelia</taxon>
    </lineage>
</organism>
<accession>A0ABR3JJ19</accession>
<evidence type="ECO:0000259" key="1">
    <source>
        <dbReference type="PROSITE" id="PS51186"/>
    </source>
</evidence>
<dbReference type="InterPro" id="IPR000182">
    <property type="entry name" value="GNAT_dom"/>
</dbReference>
<dbReference type="InterPro" id="IPR016181">
    <property type="entry name" value="Acyl_CoA_acyltransferase"/>
</dbReference>
<dbReference type="InterPro" id="IPR052742">
    <property type="entry name" value="Mito_N-acetyltransferase"/>
</dbReference>
<sequence>MISSEIDTLSTSSAIHSSQAPNTYVTIHHVTAHLVAQNHGLLEYLHAVFAQVVDEGMTYPQEGDMTEDAFKAYFFGGDVFVAIIDQDGSGKTHGQEIAEGKVIETTIHAVVNGRSWDESVAGFYYVKPNYPGRSSHNCNAGFVVPPHQRGRNFGTILAKSYLYYGPRLGYEASVFNLVYVNNTASIRLWDRLGFTKAGVIPRAGRLKRPDDQGEHFVDAYVYYKRFADK</sequence>
<keyword evidence="3" id="KW-1185">Reference proteome</keyword>
<protein>
    <recommendedName>
        <fullName evidence="1">N-acetyltransferase domain-containing protein</fullName>
    </recommendedName>
</protein>
<gene>
    <name evidence="2" type="ORF">HGRIS_001975</name>
</gene>
<dbReference type="Proteomes" id="UP001556367">
    <property type="component" value="Unassembled WGS sequence"/>
</dbReference>
<evidence type="ECO:0000313" key="2">
    <source>
        <dbReference type="EMBL" id="KAL0955760.1"/>
    </source>
</evidence>
<dbReference type="SUPFAM" id="SSF55729">
    <property type="entry name" value="Acyl-CoA N-acyltransferases (Nat)"/>
    <property type="match status" value="1"/>
</dbReference>
<dbReference type="PANTHER" id="PTHR43138:SF1">
    <property type="entry name" value="N-ACETYLTRANSFERASE ACA1"/>
    <property type="match status" value="1"/>
</dbReference>
<dbReference type="PROSITE" id="PS51186">
    <property type="entry name" value="GNAT"/>
    <property type="match status" value="1"/>
</dbReference>
<evidence type="ECO:0000313" key="3">
    <source>
        <dbReference type="Proteomes" id="UP001556367"/>
    </source>
</evidence>
<feature type="domain" description="N-acetyltransferase" evidence="1">
    <location>
        <begin position="57"/>
        <end position="227"/>
    </location>
</feature>
<reference evidence="3" key="1">
    <citation type="submission" date="2024-06" db="EMBL/GenBank/DDBJ databases">
        <title>Multi-omics analyses provide insights into the biosynthesis of the anticancer antibiotic pleurotin in Hohenbuehelia grisea.</title>
        <authorList>
            <person name="Weaver J.A."/>
            <person name="Alberti F."/>
        </authorList>
    </citation>
    <scope>NUCLEOTIDE SEQUENCE [LARGE SCALE GENOMIC DNA]</scope>
    <source>
        <strain evidence="3">T-177</strain>
    </source>
</reference>
<dbReference type="Pfam" id="PF00583">
    <property type="entry name" value="Acetyltransf_1"/>
    <property type="match status" value="1"/>
</dbReference>
<dbReference type="PANTHER" id="PTHR43138">
    <property type="entry name" value="ACETYLTRANSFERASE, GNAT FAMILY"/>
    <property type="match status" value="1"/>
</dbReference>
<name>A0ABR3JJ19_9AGAR</name>